<evidence type="ECO:0000259" key="2">
    <source>
        <dbReference type="Pfam" id="PF13478"/>
    </source>
</evidence>
<dbReference type="Proteomes" id="UP000036045">
    <property type="component" value="Unassembled WGS sequence"/>
</dbReference>
<dbReference type="InterPro" id="IPR003777">
    <property type="entry name" value="XdhC_CoxI"/>
</dbReference>
<dbReference type="InterPro" id="IPR052698">
    <property type="entry name" value="MoCofactor_Util/Proc"/>
</dbReference>
<gene>
    <name evidence="3" type="ORF">ABW02_16720</name>
</gene>
<organism evidence="3 4">
    <name type="scientific">Niallia circulans</name>
    <name type="common">Bacillus circulans</name>
    <dbReference type="NCBI Taxonomy" id="1397"/>
    <lineage>
        <taxon>Bacteria</taxon>
        <taxon>Bacillati</taxon>
        <taxon>Bacillota</taxon>
        <taxon>Bacilli</taxon>
        <taxon>Bacillales</taxon>
        <taxon>Bacillaceae</taxon>
        <taxon>Niallia</taxon>
    </lineage>
</organism>
<dbReference type="InterPro" id="IPR027051">
    <property type="entry name" value="XdhC_Rossmann_dom"/>
</dbReference>
<dbReference type="Pfam" id="PF02625">
    <property type="entry name" value="XdhC_CoxI"/>
    <property type="match status" value="1"/>
</dbReference>
<dbReference type="PANTHER" id="PTHR30388:SF6">
    <property type="entry name" value="XANTHINE DEHYDROGENASE SUBUNIT A-RELATED"/>
    <property type="match status" value="1"/>
</dbReference>
<accession>A0A0J1L828</accession>
<keyword evidence="4" id="KW-1185">Reference proteome</keyword>
<evidence type="ECO:0008006" key="5">
    <source>
        <dbReference type="Google" id="ProtNLM"/>
    </source>
</evidence>
<evidence type="ECO:0000313" key="3">
    <source>
        <dbReference type="EMBL" id="KLV25080.1"/>
    </source>
</evidence>
<sequence>MSSDHYAVIDAVIATEKNSYLATIVKVEGTAYRKEGTMMFITDAGKEKGLLTGGCVEQDLLARIEMQQKAKAFLMEYDLRSEDDLTWGQGIGCDGKIYIMVEPVTPATSKVFQQLKSHMQKGESVKLIKSFHKLDNFLVNTVSPQTKTETNVASTSFLDTDNKYIFTQALSPQPRLIIYGAGPDVKPVVSFASKAGFYVILSDWREAICSADNFPDAKEYQIGSPTQVLAAIKPSEDDYVLLMTHSFSKDQEFVHLLLERRVKFFGLLGSKKRSEKLLAEKIKPDWIHYPVGISIHSESPEEIAISITAQLIKIKNEKNSLVGKIG</sequence>
<comment type="caution">
    <text evidence="3">The sequence shown here is derived from an EMBL/GenBank/DDBJ whole genome shotgun (WGS) entry which is preliminary data.</text>
</comment>
<dbReference type="GeneID" id="56349647"/>
<evidence type="ECO:0000259" key="1">
    <source>
        <dbReference type="Pfam" id="PF02625"/>
    </source>
</evidence>
<dbReference type="EMBL" id="LDPH01000018">
    <property type="protein sequence ID" value="KLV25080.1"/>
    <property type="molecule type" value="Genomic_DNA"/>
</dbReference>
<dbReference type="AlphaFoldDB" id="A0A0J1L828"/>
<dbReference type="PANTHER" id="PTHR30388">
    <property type="entry name" value="ALDEHYDE OXIDOREDUCTASE MOLYBDENUM COFACTOR ASSEMBLY PROTEIN"/>
    <property type="match status" value="1"/>
</dbReference>
<evidence type="ECO:0000313" key="4">
    <source>
        <dbReference type="Proteomes" id="UP000036045"/>
    </source>
</evidence>
<name>A0A0J1L828_NIACI</name>
<feature type="domain" description="XdhC Rossmann" evidence="2">
    <location>
        <begin position="176"/>
        <end position="311"/>
    </location>
</feature>
<protein>
    <recommendedName>
        <fullName evidence="5">Xanthine dehydrogenase</fullName>
    </recommendedName>
</protein>
<dbReference type="Gene3D" id="3.40.50.720">
    <property type="entry name" value="NAD(P)-binding Rossmann-like Domain"/>
    <property type="match status" value="1"/>
</dbReference>
<dbReference type="PATRIC" id="fig|1397.4.peg.1544"/>
<feature type="domain" description="XdhC- CoxI" evidence="1">
    <location>
        <begin position="19"/>
        <end position="65"/>
    </location>
</feature>
<proteinExistence type="predicted"/>
<dbReference type="RefSeq" id="WP_047943420.1">
    <property type="nucleotide sequence ID" value="NZ_CP053989.1"/>
</dbReference>
<dbReference type="OrthoDB" id="9773039at2"/>
<dbReference type="Pfam" id="PF13478">
    <property type="entry name" value="XdhC_C"/>
    <property type="match status" value="1"/>
</dbReference>
<reference evidence="3 4" key="1">
    <citation type="submission" date="2015-05" db="EMBL/GenBank/DDBJ databases">
        <title>Whole genome sequence and identification of bacterial endophytes from Costus igneus.</title>
        <authorList>
            <person name="Lee Y.P."/>
            <person name="Gan H.M."/>
            <person name="Eng W."/>
            <person name="Wheatley M.S."/>
            <person name="Caraballo A."/>
            <person name="Polter S."/>
            <person name="Savka M.A."/>
            <person name="Hudson A.O."/>
        </authorList>
    </citation>
    <scope>NUCLEOTIDE SEQUENCE [LARGE SCALE GENOMIC DNA]</scope>
    <source>
        <strain evidence="3 4">RIT379</strain>
    </source>
</reference>